<gene>
    <name evidence="1" type="ORF">CLHUN_42500</name>
</gene>
<name>A0A1V4SEK3_RUMHU</name>
<dbReference type="Proteomes" id="UP000191554">
    <property type="component" value="Unassembled WGS sequence"/>
</dbReference>
<organism evidence="1 2">
    <name type="scientific">Ruminiclostridium hungatei</name>
    <name type="common">Clostridium hungatei</name>
    <dbReference type="NCBI Taxonomy" id="48256"/>
    <lineage>
        <taxon>Bacteria</taxon>
        <taxon>Bacillati</taxon>
        <taxon>Bacillota</taxon>
        <taxon>Clostridia</taxon>
        <taxon>Eubacteriales</taxon>
        <taxon>Oscillospiraceae</taxon>
        <taxon>Ruminiclostridium</taxon>
    </lineage>
</organism>
<keyword evidence="2" id="KW-1185">Reference proteome</keyword>
<reference evidence="1" key="1">
    <citation type="submission" date="2017-03" db="EMBL/GenBank/DDBJ databases">
        <title>Genome sequence of Clostridium hungatei DSM 14427.</title>
        <authorList>
            <person name="Poehlein A."/>
            <person name="Daniel R."/>
        </authorList>
    </citation>
    <scope>NUCLEOTIDE SEQUENCE [LARGE SCALE GENOMIC DNA]</scope>
    <source>
        <strain evidence="1">DSM 14427</strain>
    </source>
</reference>
<dbReference type="STRING" id="48256.CLHUN_42500"/>
<accession>A0A1V4SEK3</accession>
<protein>
    <submittedName>
        <fullName evidence="1">Uncharacterized protein</fullName>
    </submittedName>
</protein>
<proteinExistence type="predicted"/>
<dbReference type="AlphaFoldDB" id="A0A1V4SEK3"/>
<sequence length="42" mass="5073">MFARDRIDDKNWDCYDEEVDKGRCKCGQGKMRLREIFCKSLL</sequence>
<dbReference type="EMBL" id="MZGX01000046">
    <property type="protein sequence ID" value="OPX41885.1"/>
    <property type="molecule type" value="Genomic_DNA"/>
</dbReference>
<evidence type="ECO:0000313" key="2">
    <source>
        <dbReference type="Proteomes" id="UP000191554"/>
    </source>
</evidence>
<evidence type="ECO:0000313" key="1">
    <source>
        <dbReference type="EMBL" id="OPX41885.1"/>
    </source>
</evidence>
<comment type="caution">
    <text evidence="1">The sequence shown here is derived from an EMBL/GenBank/DDBJ whole genome shotgun (WGS) entry which is preliminary data.</text>
</comment>